<sequence>MTNGPSRLGASFLPSSQTFSPSLKGVNPCVVCSATFLLARSCAAIASSRAFLSSIILCSTLGALVLLKAEGIACSPFQRVSLTKHLEVDLEFLI</sequence>
<protein>
    <submittedName>
        <fullName evidence="1">Uncharacterized protein</fullName>
    </submittedName>
</protein>
<proteinExistence type="predicted"/>
<dbReference type="Proteomes" id="UP000807353">
    <property type="component" value="Unassembled WGS sequence"/>
</dbReference>
<accession>A0A9P5YBA3</accession>
<comment type="caution">
    <text evidence="1">The sequence shown here is derived from an EMBL/GenBank/DDBJ whole genome shotgun (WGS) entry which is preliminary data.</text>
</comment>
<dbReference type="EMBL" id="MU150246">
    <property type="protein sequence ID" value="KAF9465524.1"/>
    <property type="molecule type" value="Genomic_DNA"/>
</dbReference>
<evidence type="ECO:0000313" key="2">
    <source>
        <dbReference type="Proteomes" id="UP000807353"/>
    </source>
</evidence>
<dbReference type="AlphaFoldDB" id="A0A9P5YBA3"/>
<keyword evidence="2" id="KW-1185">Reference proteome</keyword>
<evidence type="ECO:0000313" key="1">
    <source>
        <dbReference type="EMBL" id="KAF9465524.1"/>
    </source>
</evidence>
<gene>
    <name evidence="1" type="ORF">BDZ94DRAFT_1253323</name>
</gene>
<organism evidence="1 2">
    <name type="scientific">Collybia nuda</name>
    <dbReference type="NCBI Taxonomy" id="64659"/>
    <lineage>
        <taxon>Eukaryota</taxon>
        <taxon>Fungi</taxon>
        <taxon>Dikarya</taxon>
        <taxon>Basidiomycota</taxon>
        <taxon>Agaricomycotina</taxon>
        <taxon>Agaricomycetes</taxon>
        <taxon>Agaricomycetidae</taxon>
        <taxon>Agaricales</taxon>
        <taxon>Tricholomatineae</taxon>
        <taxon>Clitocybaceae</taxon>
        <taxon>Collybia</taxon>
    </lineage>
</organism>
<name>A0A9P5YBA3_9AGAR</name>
<reference evidence="1" key="1">
    <citation type="submission" date="2020-11" db="EMBL/GenBank/DDBJ databases">
        <authorList>
            <consortium name="DOE Joint Genome Institute"/>
            <person name="Ahrendt S."/>
            <person name="Riley R."/>
            <person name="Andreopoulos W."/>
            <person name="Labutti K."/>
            <person name="Pangilinan J."/>
            <person name="Ruiz-Duenas F.J."/>
            <person name="Barrasa J.M."/>
            <person name="Sanchez-Garcia M."/>
            <person name="Camarero S."/>
            <person name="Miyauchi S."/>
            <person name="Serrano A."/>
            <person name="Linde D."/>
            <person name="Babiker R."/>
            <person name="Drula E."/>
            <person name="Ayuso-Fernandez I."/>
            <person name="Pacheco R."/>
            <person name="Padilla G."/>
            <person name="Ferreira P."/>
            <person name="Barriuso J."/>
            <person name="Kellner H."/>
            <person name="Castanera R."/>
            <person name="Alfaro M."/>
            <person name="Ramirez L."/>
            <person name="Pisabarro A.G."/>
            <person name="Kuo A."/>
            <person name="Tritt A."/>
            <person name="Lipzen A."/>
            <person name="He G."/>
            <person name="Yan M."/>
            <person name="Ng V."/>
            <person name="Cullen D."/>
            <person name="Martin F."/>
            <person name="Rosso M.-N."/>
            <person name="Henrissat B."/>
            <person name="Hibbett D."/>
            <person name="Martinez A.T."/>
            <person name="Grigoriev I.V."/>
        </authorList>
    </citation>
    <scope>NUCLEOTIDE SEQUENCE</scope>
    <source>
        <strain evidence="1">CBS 247.69</strain>
    </source>
</reference>